<name>A0A5J4LAL8_9ACTN</name>
<organism evidence="2 3">
    <name type="scientific">Streptomyces angustmyceticus</name>
    <dbReference type="NCBI Taxonomy" id="285578"/>
    <lineage>
        <taxon>Bacteria</taxon>
        <taxon>Bacillati</taxon>
        <taxon>Actinomycetota</taxon>
        <taxon>Actinomycetes</taxon>
        <taxon>Kitasatosporales</taxon>
        <taxon>Streptomycetaceae</taxon>
        <taxon>Streptomyces</taxon>
    </lineage>
</organism>
<feature type="region of interest" description="Disordered" evidence="1">
    <location>
        <begin position="1"/>
        <end position="48"/>
    </location>
</feature>
<evidence type="ECO:0000313" key="2">
    <source>
        <dbReference type="EMBL" id="GES31377.1"/>
    </source>
</evidence>
<dbReference type="EMBL" id="BLAG01000010">
    <property type="protein sequence ID" value="GES31377.1"/>
    <property type="molecule type" value="Genomic_DNA"/>
</dbReference>
<dbReference type="AlphaFoldDB" id="A0A5J4LAL8"/>
<evidence type="ECO:0000256" key="1">
    <source>
        <dbReference type="SAM" id="MobiDB-lite"/>
    </source>
</evidence>
<gene>
    <name evidence="2" type="ORF">San01_38640</name>
</gene>
<accession>A0A5J4LAL8</accession>
<dbReference type="Proteomes" id="UP000325598">
    <property type="component" value="Unassembled WGS sequence"/>
</dbReference>
<reference evidence="2 3" key="1">
    <citation type="submission" date="2019-10" db="EMBL/GenBank/DDBJ databases">
        <title>Whole genome shotgun sequence of Streptomyces angustmyceticus NBRC 3934.</title>
        <authorList>
            <person name="Hosoyama A."/>
            <person name="Ichikawa N."/>
            <person name="Kimura A."/>
            <person name="Kitahashi Y."/>
            <person name="Komaki H."/>
            <person name="Uohara A."/>
        </authorList>
    </citation>
    <scope>NUCLEOTIDE SEQUENCE [LARGE SCALE GENOMIC DNA]</scope>
    <source>
        <strain evidence="2 3">NBRC 3934</strain>
    </source>
</reference>
<protein>
    <submittedName>
        <fullName evidence="2">Uncharacterized protein</fullName>
    </submittedName>
</protein>
<feature type="compositionally biased region" description="Basic and acidic residues" evidence="1">
    <location>
        <begin position="38"/>
        <end position="48"/>
    </location>
</feature>
<sequence>MSVRPGGRTARARPRSDPPRGKTVAWPAPWRGITRVTGTDRELPGAAA</sequence>
<keyword evidence="3" id="KW-1185">Reference proteome</keyword>
<evidence type="ECO:0000313" key="3">
    <source>
        <dbReference type="Proteomes" id="UP000325598"/>
    </source>
</evidence>
<proteinExistence type="predicted"/>
<comment type="caution">
    <text evidence="2">The sequence shown here is derived from an EMBL/GenBank/DDBJ whole genome shotgun (WGS) entry which is preliminary data.</text>
</comment>